<dbReference type="InterPro" id="IPR050400">
    <property type="entry name" value="Bact_Cytoskel_RodZ"/>
</dbReference>
<keyword evidence="2" id="KW-0472">Membrane</keyword>
<keyword evidence="2" id="KW-1133">Transmembrane helix</keyword>
<dbReference type="Gene3D" id="1.10.260.40">
    <property type="entry name" value="lambda repressor-like DNA-binding domains"/>
    <property type="match status" value="1"/>
</dbReference>
<keyword evidence="4" id="KW-1185">Reference proteome</keyword>
<dbReference type="CDD" id="cd00093">
    <property type="entry name" value="HTH_XRE"/>
    <property type="match status" value="1"/>
</dbReference>
<protein>
    <submittedName>
        <fullName evidence="3">Helix-turn-helix domain-containing protein</fullName>
    </submittedName>
</protein>
<dbReference type="RefSeq" id="WP_236404254.1">
    <property type="nucleotide sequence ID" value="NZ_JAKJHZ010000010.1"/>
</dbReference>
<feature type="transmembrane region" description="Helical" evidence="2">
    <location>
        <begin position="37"/>
        <end position="56"/>
    </location>
</feature>
<dbReference type="Proteomes" id="UP001201161">
    <property type="component" value="Unassembled WGS sequence"/>
</dbReference>
<feature type="region of interest" description="Disordered" evidence="1">
    <location>
        <begin position="1"/>
        <end position="22"/>
    </location>
</feature>
<dbReference type="PANTHER" id="PTHR34475">
    <property type="match status" value="1"/>
</dbReference>
<dbReference type="PANTHER" id="PTHR34475:SF1">
    <property type="entry name" value="CYTOSKELETON PROTEIN RODZ"/>
    <property type="match status" value="1"/>
</dbReference>
<feature type="transmembrane region" description="Helical" evidence="2">
    <location>
        <begin position="63"/>
        <end position="81"/>
    </location>
</feature>
<dbReference type="SUPFAM" id="SSF47413">
    <property type="entry name" value="lambda repressor-like DNA-binding domains"/>
    <property type="match status" value="1"/>
</dbReference>
<dbReference type="InterPro" id="IPR001387">
    <property type="entry name" value="Cro/C1-type_HTH"/>
</dbReference>
<keyword evidence="2" id="KW-0812">Transmembrane</keyword>
<feature type="region of interest" description="Disordered" evidence="1">
    <location>
        <begin position="214"/>
        <end position="271"/>
    </location>
</feature>
<reference evidence="3 4" key="1">
    <citation type="submission" date="2022-01" db="EMBL/GenBank/DDBJ databases">
        <title>Nocardioides sp. nov., an actinomycete isolated from mining soil.</title>
        <authorList>
            <person name="Liu L."/>
        </authorList>
    </citation>
    <scope>NUCLEOTIDE SEQUENCE [LARGE SCALE GENOMIC DNA]</scope>
    <source>
        <strain evidence="3 4">KLBMP 9356</strain>
    </source>
</reference>
<gene>
    <name evidence="3" type="ORF">L2K70_17180</name>
</gene>
<evidence type="ECO:0000256" key="1">
    <source>
        <dbReference type="SAM" id="MobiDB-lite"/>
    </source>
</evidence>
<feature type="compositionally biased region" description="Acidic residues" evidence="1">
    <location>
        <begin position="1"/>
        <end position="14"/>
    </location>
</feature>
<organism evidence="3 4">
    <name type="scientific">Nocardioides potassii</name>
    <dbReference type="NCBI Taxonomy" id="2911371"/>
    <lineage>
        <taxon>Bacteria</taxon>
        <taxon>Bacillati</taxon>
        <taxon>Actinomycetota</taxon>
        <taxon>Actinomycetes</taxon>
        <taxon>Propionibacteriales</taxon>
        <taxon>Nocardioidaceae</taxon>
        <taxon>Nocardioides</taxon>
    </lineage>
</organism>
<dbReference type="InterPro" id="IPR010982">
    <property type="entry name" value="Lambda_DNA-bd_dom_sf"/>
</dbReference>
<evidence type="ECO:0000313" key="4">
    <source>
        <dbReference type="Proteomes" id="UP001201161"/>
    </source>
</evidence>
<evidence type="ECO:0000256" key="2">
    <source>
        <dbReference type="SAM" id="Phobius"/>
    </source>
</evidence>
<sequence length="550" mass="57610">MGAVLDDNENDTDLVTEGSHDGELSVAPEGVEVRRHAGVAAGVGLTASAVAIAYLGRATQGGSALDWAFVAVMGLLGAYWLHSFVDARTPLLVADAQGIRIRLGRSWRGLPWTAVHHVEHTPRRGLLHDGRLVVVPHNLELIESEITGAGKRHTTISRMLHGAPLAVPLGLSTRLVGAGGDLTVALGRVARDESQVVLVEPLVTDVDVDDVDDVEADGPVDASDAPADETVVASPTPAALRETGAARRSEVRRDFEPATANDEPEGREHHRPGRVSLVEETQSWGDRVRAIARAGEPVEPLVLDDFEVEPAEDPVIGPELAAARTRIGLTVDQLAERTRIRPHVIEAVEVDDFEPCGGDFYARGHLRTLARVLGVDVAPLLASYDERYAHAPINPRRVFEAELATGAHGSIRGTRGGPNWSVLVAVVMALVLCWSIARLVMDTPPELRGSTPVLNGSGGPEGAGNAPPAKPVEVVVTAAATGGARVVVRDASGTEVFKGDLAVGQSRELKASPPVRVMSTDGAVTVAVAGGAARAVGEPGIAGQGTFVAD</sequence>
<comment type="caution">
    <text evidence="3">The sequence shown here is derived from an EMBL/GenBank/DDBJ whole genome shotgun (WGS) entry which is preliminary data.</text>
</comment>
<proteinExistence type="predicted"/>
<evidence type="ECO:0000313" key="3">
    <source>
        <dbReference type="EMBL" id="MCF6379348.1"/>
    </source>
</evidence>
<accession>A0ABS9HGA2</accession>
<name>A0ABS9HGA2_9ACTN</name>
<dbReference type="Pfam" id="PF13413">
    <property type="entry name" value="HTH_25"/>
    <property type="match status" value="1"/>
</dbReference>
<dbReference type="EMBL" id="JAKJHZ010000010">
    <property type="protein sequence ID" value="MCF6379348.1"/>
    <property type="molecule type" value="Genomic_DNA"/>
</dbReference>
<feature type="compositionally biased region" description="Basic and acidic residues" evidence="1">
    <location>
        <begin position="244"/>
        <end position="256"/>
    </location>
</feature>